<dbReference type="NCBIfam" id="TIGR03085">
    <property type="entry name" value="TIGR03085 family metal-binding protein"/>
    <property type="match status" value="1"/>
</dbReference>
<comment type="caution">
    <text evidence="3">The sequence shown here is derived from an EMBL/GenBank/DDBJ whole genome shotgun (WGS) entry which is preliminary data.</text>
</comment>
<evidence type="ECO:0000259" key="2">
    <source>
        <dbReference type="Pfam" id="PF11716"/>
    </source>
</evidence>
<sequence length="243" mass="26264">MKRFVHPSREVLAEVLLAAGPDEPTLCAGWQTRHLAAHLVLREHSPLAAGIVAKPLAARFERAVEELAAESAGTAPYAALVERFRSGPPRWSPLALPRVDNAANLVEFFVHTEDVRRAGERWAPRVLDNDYSEALWHSLVRGSRLLYRRSPVGIILVRPDGVRHVAKRAASAVAVTGEPSELLMHAFGRRGHALVTFEGTADAIARLAAEGQGTKDQGTKGHDAGRRGSDGQGSTAGPRHRKG</sequence>
<gene>
    <name evidence="3" type="ORF">GCM10023081_26880</name>
</gene>
<dbReference type="InterPro" id="IPR024344">
    <property type="entry name" value="MDMPI_metal-binding"/>
</dbReference>
<dbReference type="NCBIfam" id="TIGR03083">
    <property type="entry name" value="maleylpyruvate isomerase family mycothiol-dependent enzyme"/>
    <property type="match status" value="1"/>
</dbReference>
<feature type="domain" description="Mycothiol-dependent maleylpyruvate isomerase metal-binding" evidence="2">
    <location>
        <begin position="12"/>
        <end position="124"/>
    </location>
</feature>
<reference evidence="4" key="1">
    <citation type="journal article" date="2019" name="Int. J. Syst. Evol. Microbiol.">
        <title>The Global Catalogue of Microorganisms (GCM) 10K type strain sequencing project: providing services to taxonomists for standard genome sequencing and annotation.</title>
        <authorList>
            <consortium name="The Broad Institute Genomics Platform"/>
            <consortium name="The Broad Institute Genome Sequencing Center for Infectious Disease"/>
            <person name="Wu L."/>
            <person name="Ma J."/>
        </authorList>
    </citation>
    <scope>NUCLEOTIDE SEQUENCE [LARGE SCALE GENOMIC DNA]</scope>
    <source>
        <strain evidence="4">JCM 30742</strain>
    </source>
</reference>
<keyword evidence="4" id="KW-1185">Reference proteome</keyword>
<organism evidence="3 4">
    <name type="scientific">Arthrobacter ginkgonis</name>
    <dbReference type="NCBI Taxonomy" id="1630594"/>
    <lineage>
        <taxon>Bacteria</taxon>
        <taxon>Bacillati</taxon>
        <taxon>Actinomycetota</taxon>
        <taxon>Actinomycetes</taxon>
        <taxon>Micrococcales</taxon>
        <taxon>Micrococcaceae</taxon>
        <taxon>Arthrobacter</taxon>
    </lineage>
</organism>
<dbReference type="InterPro" id="IPR017517">
    <property type="entry name" value="Maleyloyr_isom"/>
</dbReference>
<dbReference type="Pfam" id="PF11716">
    <property type="entry name" value="MDMPI_N"/>
    <property type="match status" value="1"/>
</dbReference>
<evidence type="ECO:0000313" key="4">
    <source>
        <dbReference type="Proteomes" id="UP001500752"/>
    </source>
</evidence>
<feature type="compositionally biased region" description="Basic and acidic residues" evidence="1">
    <location>
        <begin position="217"/>
        <end position="229"/>
    </location>
</feature>
<dbReference type="EMBL" id="BAABEO010000019">
    <property type="protein sequence ID" value="GAA3688196.1"/>
    <property type="molecule type" value="Genomic_DNA"/>
</dbReference>
<accession>A0ABP7CHI8</accession>
<dbReference type="SUPFAM" id="SSF109854">
    <property type="entry name" value="DinB/YfiT-like putative metalloenzymes"/>
    <property type="match status" value="1"/>
</dbReference>
<evidence type="ECO:0000256" key="1">
    <source>
        <dbReference type="SAM" id="MobiDB-lite"/>
    </source>
</evidence>
<dbReference type="InterPro" id="IPR034660">
    <property type="entry name" value="DinB/YfiT-like"/>
</dbReference>
<name>A0ABP7CHI8_9MICC</name>
<evidence type="ECO:0000313" key="3">
    <source>
        <dbReference type="EMBL" id="GAA3688196.1"/>
    </source>
</evidence>
<dbReference type="RefSeq" id="WP_345151455.1">
    <property type="nucleotide sequence ID" value="NZ_BAABEO010000019.1"/>
</dbReference>
<dbReference type="InterPro" id="IPR017519">
    <property type="entry name" value="CHP03085"/>
</dbReference>
<proteinExistence type="predicted"/>
<feature type="region of interest" description="Disordered" evidence="1">
    <location>
        <begin position="209"/>
        <end position="243"/>
    </location>
</feature>
<dbReference type="Proteomes" id="UP001500752">
    <property type="component" value="Unassembled WGS sequence"/>
</dbReference>
<protein>
    <submittedName>
        <fullName evidence="3">TIGR03085 family metal-binding protein</fullName>
    </submittedName>
</protein>